<reference evidence="1 2" key="1">
    <citation type="journal article" date="2009" name="PLoS ONE">
        <title>The complete genome of Teredinibacter turnerae T7901: an intracellular endosymbiont of marine wood-boring bivalves (shipworms).</title>
        <authorList>
            <person name="Yang J.C."/>
            <person name="Madupu R."/>
            <person name="Durkin A.S."/>
            <person name="Ekborg N.A."/>
            <person name="Pedamallu C.S."/>
            <person name="Hostetler J.B."/>
            <person name="Radune D."/>
            <person name="Toms B.S."/>
            <person name="Henrissat B."/>
            <person name="Coutinho P.M."/>
            <person name="Schwarz S."/>
            <person name="Field L."/>
            <person name="Trindade-Silva A.E."/>
            <person name="Soares C.A.G."/>
            <person name="Elshahawi S."/>
            <person name="Hanora A."/>
            <person name="Schmidt E.W."/>
            <person name="Haygood M.G."/>
            <person name="Posfai J."/>
            <person name="Benner J."/>
            <person name="Madinger C."/>
            <person name="Nove J."/>
            <person name="Anton B."/>
            <person name="Chaudhary K."/>
            <person name="Foster J."/>
            <person name="Holman A."/>
            <person name="Kumar S."/>
            <person name="Lessard P.A."/>
            <person name="Luyten Y.A."/>
            <person name="Slatko B."/>
            <person name="Wood N."/>
            <person name="Wu B."/>
            <person name="Teplitski M."/>
            <person name="Mougous J.D."/>
            <person name="Ward N."/>
            <person name="Eisen J.A."/>
            <person name="Badger J.H."/>
            <person name="Distel D.L."/>
        </authorList>
    </citation>
    <scope>NUCLEOTIDE SEQUENCE [LARGE SCALE GENOMIC DNA]</scope>
    <source>
        <strain evidence="2">ATCC 39867 / T7901</strain>
    </source>
</reference>
<name>C5BUJ1_TERTT</name>
<dbReference type="HOGENOM" id="CLU_120470_0_0_6"/>
<dbReference type="EMBL" id="CP001614">
    <property type="protein sequence ID" value="ACR10650.1"/>
    <property type="molecule type" value="Genomic_DNA"/>
</dbReference>
<accession>C5BUJ1</accession>
<dbReference type="RefSeq" id="WP_012779322.1">
    <property type="nucleotide sequence ID" value="NC_012997.1"/>
</dbReference>
<dbReference type="AlphaFoldDB" id="C5BUJ1"/>
<gene>
    <name evidence="1" type="ordered locus">TERTU_4146</name>
</gene>
<organism evidence="1 2">
    <name type="scientific">Teredinibacter turnerae (strain ATCC 39867 / T7901)</name>
    <dbReference type="NCBI Taxonomy" id="377629"/>
    <lineage>
        <taxon>Bacteria</taxon>
        <taxon>Pseudomonadati</taxon>
        <taxon>Pseudomonadota</taxon>
        <taxon>Gammaproteobacteria</taxon>
        <taxon>Cellvibrionales</taxon>
        <taxon>Cellvibrionaceae</taxon>
        <taxon>Teredinibacter</taxon>
    </lineage>
</organism>
<dbReference type="Proteomes" id="UP000009080">
    <property type="component" value="Chromosome"/>
</dbReference>
<dbReference type="KEGG" id="ttu:TERTU_4146"/>
<proteinExistence type="predicted"/>
<evidence type="ECO:0000313" key="2">
    <source>
        <dbReference type="Proteomes" id="UP000009080"/>
    </source>
</evidence>
<dbReference type="OrthoDB" id="5881728at2"/>
<keyword evidence="2" id="KW-1185">Reference proteome</keyword>
<protein>
    <submittedName>
        <fullName evidence="1">Uncharacterized protein</fullName>
    </submittedName>
</protein>
<sequence length="193" mass="21992">MNNIYAIRRATDPFYRELEFDVMDIARYSPDDVPLDAVTRFFELNTAMSDWWQPIRAQFYDEADDQDKDIPDLCPWVGATLILSPKAFRLLEDALRNDGEFLPLLVGDEEYQLFNCLSVGVDDREASEVEVDGDIELWVNKLATAPENTSQVVFKSKLEKGKTLFAGDLFKTAIEEFGLKGLAFDKNLIESFG</sequence>
<evidence type="ECO:0000313" key="1">
    <source>
        <dbReference type="EMBL" id="ACR10650.1"/>
    </source>
</evidence>